<reference evidence="2 3" key="1">
    <citation type="submission" date="2024-01" db="EMBL/GenBank/DDBJ databases">
        <title>The complete chloroplast genome sequence of Lithospermum erythrorhizon: insights into the phylogenetic relationship among Boraginaceae species and the maternal lineages of purple gromwells.</title>
        <authorList>
            <person name="Okada T."/>
            <person name="Watanabe K."/>
        </authorList>
    </citation>
    <scope>NUCLEOTIDE SEQUENCE [LARGE SCALE GENOMIC DNA]</scope>
</reference>
<keyword evidence="1" id="KW-1133">Transmembrane helix</keyword>
<gene>
    <name evidence="2" type="ORF">LIER_17185</name>
</gene>
<evidence type="ECO:0000313" key="3">
    <source>
        <dbReference type="Proteomes" id="UP001454036"/>
    </source>
</evidence>
<proteinExistence type="predicted"/>
<dbReference type="EMBL" id="BAABME010003961">
    <property type="protein sequence ID" value="GAA0160689.1"/>
    <property type="molecule type" value="Genomic_DNA"/>
</dbReference>
<keyword evidence="1" id="KW-0812">Transmembrane</keyword>
<dbReference type="AlphaFoldDB" id="A0AAV3QA45"/>
<evidence type="ECO:0000256" key="1">
    <source>
        <dbReference type="SAM" id="Phobius"/>
    </source>
</evidence>
<evidence type="ECO:0000313" key="2">
    <source>
        <dbReference type="EMBL" id="GAA0160689.1"/>
    </source>
</evidence>
<protein>
    <submittedName>
        <fullName evidence="2">Uncharacterized protein</fullName>
    </submittedName>
</protein>
<keyword evidence="3" id="KW-1185">Reference proteome</keyword>
<sequence>MKTKGVGKFLRCFKPIGVVDDDDGLSEKKCKCKGRIISDDLGDENIFVSSNSCDGDEETKPKRKHKKIPRFLKEMRNKLVGVKSKGKSTLETPKDGNSELAAQFHRDSSDSSSSIFTSSSMALSSLASTPMGSASSSGSIPIKLKSSLSMKRTCSNDQEQATIEAQNNINNNINKQDLMEKAGGCYFGSEYGIWFVMLGLMALLIWGKVVATFFTSLCLYSASPRRLKVINNNPQEILDDTSTLINELSCENQVITA</sequence>
<feature type="transmembrane region" description="Helical" evidence="1">
    <location>
        <begin position="191"/>
        <end position="220"/>
    </location>
</feature>
<name>A0AAV3QA45_LITER</name>
<keyword evidence="1" id="KW-0472">Membrane</keyword>
<dbReference type="PANTHER" id="PTHR34379">
    <property type="entry name" value="OS07G0553800 PROTEIN"/>
    <property type="match status" value="1"/>
</dbReference>
<dbReference type="PANTHER" id="PTHR34379:SF6">
    <property type="entry name" value="PROTEIN 3F"/>
    <property type="match status" value="1"/>
</dbReference>
<comment type="caution">
    <text evidence="2">The sequence shown here is derived from an EMBL/GenBank/DDBJ whole genome shotgun (WGS) entry which is preliminary data.</text>
</comment>
<accession>A0AAV3QA45</accession>
<dbReference type="InterPro" id="IPR040411">
    <property type="entry name" value="At5g23160-like"/>
</dbReference>
<dbReference type="Proteomes" id="UP001454036">
    <property type="component" value="Unassembled WGS sequence"/>
</dbReference>
<organism evidence="2 3">
    <name type="scientific">Lithospermum erythrorhizon</name>
    <name type="common">Purple gromwell</name>
    <name type="synonym">Lithospermum officinale var. erythrorhizon</name>
    <dbReference type="NCBI Taxonomy" id="34254"/>
    <lineage>
        <taxon>Eukaryota</taxon>
        <taxon>Viridiplantae</taxon>
        <taxon>Streptophyta</taxon>
        <taxon>Embryophyta</taxon>
        <taxon>Tracheophyta</taxon>
        <taxon>Spermatophyta</taxon>
        <taxon>Magnoliopsida</taxon>
        <taxon>eudicotyledons</taxon>
        <taxon>Gunneridae</taxon>
        <taxon>Pentapetalae</taxon>
        <taxon>asterids</taxon>
        <taxon>lamiids</taxon>
        <taxon>Boraginales</taxon>
        <taxon>Boraginaceae</taxon>
        <taxon>Boraginoideae</taxon>
        <taxon>Lithospermeae</taxon>
        <taxon>Lithospermum</taxon>
    </lineage>
</organism>